<gene>
    <name evidence="18" type="primary">nnrE</name>
    <name evidence="17" type="synonym">nnrD</name>
    <name evidence="22" type="ORF">GCM10011506_17050</name>
</gene>
<dbReference type="PANTHER" id="PTHR12592">
    <property type="entry name" value="ATP-DEPENDENT (S)-NAD(P)H-HYDRATE DEHYDRATASE FAMILY MEMBER"/>
    <property type="match status" value="1"/>
</dbReference>
<feature type="binding site" evidence="17">
    <location>
        <position position="257"/>
    </location>
    <ligand>
        <name>(6S)-NADPHX</name>
        <dbReference type="ChEBI" id="CHEBI:64076"/>
    </ligand>
</feature>
<keyword evidence="12 17" id="KW-0456">Lyase</keyword>
<feature type="binding site" evidence="18">
    <location>
        <position position="160"/>
    </location>
    <ligand>
        <name>K(+)</name>
        <dbReference type="ChEBI" id="CHEBI:29103"/>
    </ligand>
</feature>
<feature type="binding site" evidence="18">
    <location>
        <position position="157"/>
    </location>
    <ligand>
        <name>(6S)-NADPHX</name>
        <dbReference type="ChEBI" id="CHEBI:64076"/>
    </ligand>
</feature>
<comment type="function">
    <text evidence="18">Catalyzes the epimerization of the S- and R-forms of NAD(P)HX, a damaged form of NAD(P)H that is a result of enzymatic or heat-dependent hydration. This is a prerequisite for the S-specific NAD(P)H-hydrate dehydratase to allow the repair of both epimers of NAD(P)HX.</text>
</comment>
<evidence type="ECO:0000256" key="12">
    <source>
        <dbReference type="ARBA" id="ARBA00023239"/>
    </source>
</evidence>
<keyword evidence="10 17" id="KW-0520">NAD</keyword>
<comment type="similarity">
    <text evidence="18">Belongs to the NnrE/AIBP family.</text>
</comment>
<comment type="similarity">
    <text evidence="17">Belongs to the NnrD/CARKD family.</text>
</comment>
<dbReference type="SUPFAM" id="SSF53613">
    <property type="entry name" value="Ribokinase-like"/>
    <property type="match status" value="1"/>
</dbReference>
<comment type="subunit">
    <text evidence="17">Homotetramer.</text>
</comment>
<evidence type="ECO:0000256" key="4">
    <source>
        <dbReference type="ARBA" id="ARBA00009524"/>
    </source>
</evidence>
<evidence type="ECO:0000259" key="20">
    <source>
        <dbReference type="PROSITE" id="PS51383"/>
    </source>
</evidence>
<comment type="function">
    <text evidence="17">Catalyzes the dehydration of the S-form of NAD(P)HX at the expense of ADP, which is converted to AMP. Together with NAD(P)HX epimerase, which catalyzes the epimerization of the S- and R-forms, the enzyme allows the repair of both epimers of NAD(P)HX, a damaged form of NAD(P)H that is a result of enzymatic or heat-dependent hydration.</text>
</comment>
<comment type="cofactor">
    <cofactor evidence="17">
        <name>Mg(2+)</name>
        <dbReference type="ChEBI" id="CHEBI:18420"/>
    </cofactor>
</comment>
<organism evidence="22 23">
    <name type="scientific">Marivirga lumbricoides</name>
    <dbReference type="NCBI Taxonomy" id="1046115"/>
    <lineage>
        <taxon>Bacteria</taxon>
        <taxon>Pseudomonadati</taxon>
        <taxon>Bacteroidota</taxon>
        <taxon>Cytophagia</taxon>
        <taxon>Cytophagales</taxon>
        <taxon>Marivirgaceae</taxon>
        <taxon>Marivirga</taxon>
    </lineage>
</organism>
<comment type="similarity">
    <text evidence="4 19">In the C-terminal section; belongs to the NnrD/CARKD family.</text>
</comment>
<keyword evidence="6 17" id="KW-0547">Nucleotide-binding</keyword>
<evidence type="ECO:0000256" key="11">
    <source>
        <dbReference type="ARBA" id="ARBA00023235"/>
    </source>
</evidence>
<dbReference type="PROSITE" id="PS51385">
    <property type="entry name" value="YJEF_N"/>
    <property type="match status" value="1"/>
</dbReference>
<dbReference type="NCBIfam" id="TIGR00196">
    <property type="entry name" value="yjeF_cterm"/>
    <property type="match status" value="1"/>
</dbReference>
<dbReference type="HAMAP" id="MF_01965">
    <property type="entry name" value="NADHX_dehydratase"/>
    <property type="match status" value="1"/>
</dbReference>
<evidence type="ECO:0000256" key="13">
    <source>
        <dbReference type="ARBA" id="ARBA00023268"/>
    </source>
</evidence>
<evidence type="ECO:0000256" key="7">
    <source>
        <dbReference type="ARBA" id="ARBA00022840"/>
    </source>
</evidence>
<evidence type="ECO:0000256" key="8">
    <source>
        <dbReference type="ARBA" id="ARBA00022857"/>
    </source>
</evidence>
<dbReference type="Gene3D" id="3.40.50.10260">
    <property type="entry name" value="YjeF N-terminal domain"/>
    <property type="match status" value="1"/>
</dbReference>
<evidence type="ECO:0000256" key="15">
    <source>
        <dbReference type="ARBA" id="ARBA00048238"/>
    </source>
</evidence>
<keyword evidence="7 17" id="KW-0067">ATP-binding</keyword>
<feature type="binding site" evidence="18">
    <location>
        <begin position="58"/>
        <end position="62"/>
    </location>
    <ligand>
        <name>(6S)-NADPHX</name>
        <dbReference type="ChEBI" id="CHEBI:64076"/>
    </ligand>
</feature>
<evidence type="ECO:0000256" key="10">
    <source>
        <dbReference type="ARBA" id="ARBA00023027"/>
    </source>
</evidence>
<dbReference type="PIRSF" id="PIRSF017184">
    <property type="entry name" value="Nnr"/>
    <property type="match status" value="1"/>
</dbReference>
<comment type="catalytic activity">
    <reaction evidence="16 17 19">
        <text>(6S)-NADPHX + ADP = AMP + phosphate + NADPH + H(+)</text>
        <dbReference type="Rhea" id="RHEA:32235"/>
        <dbReference type="ChEBI" id="CHEBI:15378"/>
        <dbReference type="ChEBI" id="CHEBI:43474"/>
        <dbReference type="ChEBI" id="CHEBI:57783"/>
        <dbReference type="ChEBI" id="CHEBI:64076"/>
        <dbReference type="ChEBI" id="CHEBI:456215"/>
        <dbReference type="ChEBI" id="CHEBI:456216"/>
        <dbReference type="EC" id="4.2.1.136"/>
    </reaction>
</comment>
<feature type="domain" description="YjeF N-terminal" evidence="21">
    <location>
        <begin position="10"/>
        <end position="214"/>
    </location>
</feature>
<evidence type="ECO:0000256" key="14">
    <source>
        <dbReference type="ARBA" id="ARBA00025153"/>
    </source>
</evidence>
<comment type="cofactor">
    <cofactor evidence="18 19">
        <name>K(+)</name>
        <dbReference type="ChEBI" id="CHEBI:29103"/>
    </cofactor>
    <text evidence="18 19">Binds 1 potassium ion per subunit.</text>
</comment>
<evidence type="ECO:0000256" key="5">
    <source>
        <dbReference type="ARBA" id="ARBA00022723"/>
    </source>
</evidence>
<dbReference type="Gene3D" id="3.40.1190.20">
    <property type="match status" value="1"/>
</dbReference>
<keyword evidence="9 18" id="KW-0630">Potassium</keyword>
<dbReference type="EMBL" id="BMEC01000005">
    <property type="protein sequence ID" value="GGC32182.1"/>
    <property type="molecule type" value="Genomic_DNA"/>
</dbReference>
<feature type="binding site" evidence="18">
    <location>
        <position position="59"/>
    </location>
    <ligand>
        <name>K(+)</name>
        <dbReference type="ChEBI" id="CHEBI:29103"/>
    </ligand>
</feature>
<reference evidence="23" key="1">
    <citation type="journal article" date="2019" name="Int. J. Syst. Evol. Microbiol.">
        <title>The Global Catalogue of Microorganisms (GCM) 10K type strain sequencing project: providing services to taxonomists for standard genome sequencing and annotation.</title>
        <authorList>
            <consortium name="The Broad Institute Genomics Platform"/>
            <consortium name="The Broad Institute Genome Sequencing Center for Infectious Disease"/>
            <person name="Wu L."/>
            <person name="Ma J."/>
        </authorList>
    </citation>
    <scope>NUCLEOTIDE SEQUENCE [LARGE SCALE GENOMIC DNA]</scope>
    <source>
        <strain evidence="23">CGMCC 1.10832</strain>
    </source>
</reference>
<sequence length="497" mass="54229">MIKILSTEQVRKADEYTIKNEPISSINLMERASKKVAEWVLHRFSKKFKVCIIAGSGNNGGDGLAVARILNGYGYKVYVLLVLGGAGSDDFNENLDRLKNLSSVNFVSKAEDFEGISGEKIYIDAVFGSGLSRDIEGEPAELIHTINQHYGVKLAIDIPSGIYADKHSTGKSIFKADHTLSFQTPKLAFMMPENYPFVGEWHILDIGLSQEFLRQVDTDKSYFEARDYREKAVTPFGHKGTRGRATVIAGGFGKMGAALLVLKGALHSGIGLLTAQVCPPSVNVVQTAVPEALILQDENDYVLGTLHDYSNQDVLVMGPAIGNANKTCILLREVLSSYNGQLVLDADAINILAENREMLEMLPKNTILTPHPGEFSRLVGKAENDFERIELLQSFCKKYQVITVLKGKYTAVCSAKGEISFNSTGNSGMAKGGSGDLLCGIIAGIYPRKKNTFETVKLAVFLHGLAGDLAKSYLGENFMTPSNIADYLSFAEMNLDE</sequence>
<keyword evidence="8 17" id="KW-0521">NADP</keyword>
<comment type="caution">
    <text evidence="17">Lacks conserved residue(s) required for the propagation of feature annotation.</text>
</comment>
<comment type="catalytic activity">
    <reaction evidence="15 17 19">
        <text>(6S)-NADHX + ADP = AMP + phosphate + NADH + H(+)</text>
        <dbReference type="Rhea" id="RHEA:32223"/>
        <dbReference type="ChEBI" id="CHEBI:15378"/>
        <dbReference type="ChEBI" id="CHEBI:43474"/>
        <dbReference type="ChEBI" id="CHEBI:57945"/>
        <dbReference type="ChEBI" id="CHEBI:64074"/>
        <dbReference type="ChEBI" id="CHEBI:456215"/>
        <dbReference type="ChEBI" id="CHEBI:456216"/>
        <dbReference type="EC" id="4.2.1.136"/>
    </reaction>
</comment>
<dbReference type="NCBIfam" id="TIGR00197">
    <property type="entry name" value="yjeF_nterm"/>
    <property type="match status" value="1"/>
</dbReference>
<dbReference type="CDD" id="cd01171">
    <property type="entry name" value="YXKO-related"/>
    <property type="match status" value="1"/>
</dbReference>
<comment type="catalytic activity">
    <reaction evidence="2 18 19">
        <text>(6R)-NADPHX = (6S)-NADPHX</text>
        <dbReference type="Rhea" id="RHEA:32227"/>
        <dbReference type="ChEBI" id="CHEBI:64076"/>
        <dbReference type="ChEBI" id="CHEBI:64077"/>
        <dbReference type="EC" id="5.1.99.6"/>
    </reaction>
</comment>
<feature type="binding site" evidence="17">
    <location>
        <position position="436"/>
    </location>
    <ligand>
        <name>(6S)-NADPHX</name>
        <dbReference type="ChEBI" id="CHEBI:64076"/>
    </ligand>
</feature>
<dbReference type="HAMAP" id="MF_01966">
    <property type="entry name" value="NADHX_epimerase"/>
    <property type="match status" value="1"/>
</dbReference>
<dbReference type="Pfam" id="PF03853">
    <property type="entry name" value="YjeF_N"/>
    <property type="match status" value="1"/>
</dbReference>
<feature type="binding site" evidence="17">
    <location>
        <position position="435"/>
    </location>
    <ligand>
        <name>AMP</name>
        <dbReference type="ChEBI" id="CHEBI:456215"/>
    </ligand>
</feature>
<comment type="caution">
    <text evidence="22">The sequence shown here is derived from an EMBL/GenBank/DDBJ whole genome shotgun (WGS) entry which is preliminary data.</text>
</comment>
<evidence type="ECO:0000256" key="1">
    <source>
        <dbReference type="ARBA" id="ARBA00000013"/>
    </source>
</evidence>
<dbReference type="SUPFAM" id="SSF64153">
    <property type="entry name" value="YjeF N-terminal domain-like"/>
    <property type="match status" value="1"/>
</dbReference>
<dbReference type="InterPro" id="IPR029056">
    <property type="entry name" value="Ribokinase-like"/>
</dbReference>
<evidence type="ECO:0000256" key="19">
    <source>
        <dbReference type="PIRNR" id="PIRNR017184"/>
    </source>
</evidence>
<feature type="binding site" evidence="18">
    <location>
        <begin position="128"/>
        <end position="134"/>
    </location>
    <ligand>
        <name>(6S)-NADPHX</name>
        <dbReference type="ChEBI" id="CHEBI:64076"/>
    </ligand>
</feature>
<evidence type="ECO:0000256" key="18">
    <source>
        <dbReference type="HAMAP-Rule" id="MF_01966"/>
    </source>
</evidence>
<dbReference type="Proteomes" id="UP000636010">
    <property type="component" value="Unassembled WGS sequence"/>
</dbReference>
<dbReference type="InterPro" id="IPR036652">
    <property type="entry name" value="YjeF_N_dom_sf"/>
</dbReference>
<keyword evidence="5 18" id="KW-0479">Metal-binding</keyword>
<proteinExistence type="inferred from homology"/>
<evidence type="ECO:0000256" key="17">
    <source>
        <dbReference type="HAMAP-Rule" id="MF_01965"/>
    </source>
</evidence>
<evidence type="ECO:0000313" key="22">
    <source>
        <dbReference type="EMBL" id="GGC32182.1"/>
    </source>
</evidence>
<comment type="catalytic activity">
    <reaction evidence="1 18 19">
        <text>(6R)-NADHX = (6S)-NADHX</text>
        <dbReference type="Rhea" id="RHEA:32215"/>
        <dbReference type="ChEBI" id="CHEBI:64074"/>
        <dbReference type="ChEBI" id="CHEBI:64075"/>
        <dbReference type="EC" id="5.1.99.6"/>
    </reaction>
</comment>
<dbReference type="InterPro" id="IPR000631">
    <property type="entry name" value="CARKD"/>
</dbReference>
<feature type="binding site" evidence="18">
    <location>
        <position position="124"/>
    </location>
    <ligand>
        <name>K(+)</name>
        <dbReference type="ChEBI" id="CHEBI:29103"/>
    </ligand>
</feature>
<feature type="binding site" evidence="17">
    <location>
        <position position="371"/>
    </location>
    <ligand>
        <name>(6S)-NADPHX</name>
        <dbReference type="ChEBI" id="CHEBI:64076"/>
    </ligand>
</feature>
<dbReference type="Pfam" id="PF01256">
    <property type="entry name" value="Carb_kinase"/>
    <property type="match status" value="1"/>
</dbReference>
<comment type="function">
    <text evidence="14 19">Bifunctional enzyme that catalyzes the epimerization of the S- and R-forms of NAD(P)HX and the dehydration of the S-form of NAD(P)HX at the expense of ADP, which is converted to AMP. This allows the repair of both epimers of NAD(P)HX, a damaged form of NAD(P)H that is a result of enzymatic or heat-dependent hydration.</text>
</comment>
<evidence type="ECO:0000256" key="16">
    <source>
        <dbReference type="ARBA" id="ARBA00049209"/>
    </source>
</evidence>
<evidence type="ECO:0000256" key="2">
    <source>
        <dbReference type="ARBA" id="ARBA00000909"/>
    </source>
</evidence>
<keyword evidence="11 18" id="KW-0413">Isomerase</keyword>
<keyword evidence="13" id="KW-0511">Multifunctional enzyme</keyword>
<evidence type="ECO:0000256" key="3">
    <source>
        <dbReference type="ARBA" id="ARBA00006001"/>
    </source>
</evidence>
<dbReference type="InterPro" id="IPR004443">
    <property type="entry name" value="YjeF_N_dom"/>
</dbReference>
<keyword evidence="23" id="KW-1185">Reference proteome</keyword>
<dbReference type="PANTHER" id="PTHR12592:SF0">
    <property type="entry name" value="ATP-DEPENDENT (S)-NAD(P)H-HYDRATE DEHYDRATASE"/>
    <property type="match status" value="1"/>
</dbReference>
<feature type="binding site" evidence="17">
    <location>
        <begin position="406"/>
        <end position="410"/>
    </location>
    <ligand>
        <name>AMP</name>
        <dbReference type="ChEBI" id="CHEBI:456215"/>
    </ligand>
</feature>
<protein>
    <recommendedName>
        <fullName evidence="19">Bifunctional NAD(P)H-hydrate repair enzyme</fullName>
    </recommendedName>
    <alternativeName>
        <fullName evidence="19">Nicotinamide nucleotide repair protein</fullName>
    </alternativeName>
    <domain>
        <recommendedName>
            <fullName evidence="19">ADP-dependent (S)-NAD(P)H-hydrate dehydratase</fullName>
            <ecNumber evidence="19">4.2.1.136</ecNumber>
        </recommendedName>
        <alternativeName>
            <fullName evidence="19">ADP-dependent NAD(P)HX dehydratase</fullName>
        </alternativeName>
    </domain>
    <domain>
        <recommendedName>
            <fullName evidence="19">NAD(P)H-hydrate epimerase</fullName>
            <ecNumber evidence="19">5.1.99.6</ecNumber>
        </recommendedName>
    </domain>
</protein>
<dbReference type="EC" id="4.2.1.136" evidence="19"/>
<evidence type="ECO:0000256" key="6">
    <source>
        <dbReference type="ARBA" id="ARBA00022741"/>
    </source>
</evidence>
<dbReference type="InterPro" id="IPR030677">
    <property type="entry name" value="Nnr"/>
</dbReference>
<evidence type="ECO:0000313" key="23">
    <source>
        <dbReference type="Proteomes" id="UP000636010"/>
    </source>
</evidence>
<name>A0ABQ1M1L2_9BACT</name>
<dbReference type="RefSeq" id="WP_188462327.1">
    <property type="nucleotide sequence ID" value="NZ_BAABHU010000005.1"/>
</dbReference>
<evidence type="ECO:0000259" key="21">
    <source>
        <dbReference type="PROSITE" id="PS51385"/>
    </source>
</evidence>
<evidence type="ECO:0000256" key="9">
    <source>
        <dbReference type="ARBA" id="ARBA00022958"/>
    </source>
</evidence>
<comment type="similarity">
    <text evidence="3 19">In the N-terminal section; belongs to the NnrE/AIBP family.</text>
</comment>
<feature type="domain" description="YjeF C-terminal" evidence="20">
    <location>
        <begin position="222"/>
        <end position="495"/>
    </location>
</feature>
<dbReference type="EC" id="5.1.99.6" evidence="19"/>
<dbReference type="PROSITE" id="PS51383">
    <property type="entry name" value="YJEF_C_3"/>
    <property type="match status" value="1"/>
</dbReference>
<accession>A0ABQ1M1L2</accession>